<feature type="transmembrane region" description="Helical" evidence="8">
    <location>
        <begin position="124"/>
        <end position="146"/>
    </location>
</feature>
<comment type="subcellular location">
    <subcellularLocation>
        <location evidence="1">Cell membrane</location>
        <topology evidence="1">Multi-pass membrane protein</topology>
    </subcellularLocation>
</comment>
<keyword evidence="4 8" id="KW-0812">Transmembrane</keyword>
<evidence type="ECO:0000256" key="3">
    <source>
        <dbReference type="ARBA" id="ARBA00022475"/>
    </source>
</evidence>
<feature type="transmembrane region" description="Helical" evidence="8">
    <location>
        <begin position="379"/>
        <end position="400"/>
    </location>
</feature>
<evidence type="ECO:0000256" key="1">
    <source>
        <dbReference type="ARBA" id="ARBA00004651"/>
    </source>
</evidence>
<evidence type="ECO:0000313" key="10">
    <source>
        <dbReference type="Proteomes" id="UP000215185"/>
    </source>
</evidence>
<evidence type="ECO:0000256" key="8">
    <source>
        <dbReference type="SAM" id="Phobius"/>
    </source>
</evidence>
<proteinExistence type="predicted"/>
<dbReference type="GO" id="GO:0030001">
    <property type="term" value="P:metal ion transport"/>
    <property type="evidence" value="ECO:0007669"/>
    <property type="project" value="UniProtKB-ARBA"/>
</dbReference>
<evidence type="ECO:0000313" key="9">
    <source>
        <dbReference type="EMBL" id="SNU89483.1"/>
    </source>
</evidence>
<keyword evidence="6" id="KW-0406">Ion transport</keyword>
<sequence length="450" mass="49456">MKTLYKHLSPARRIGLFFLSVILFGSTVLSLPVMQASSSQATYLDHLFTTVSMVCVTGLSTQPVANTYNTLGQVICMILMQVGGLGVLSFLGLFYIDVNKRFNYNDRTTLQESLNRDEALDFKVFLKAVFAFTFLFETIGMMLLSLRFVPMLGWGKGLFTSVFLAISAFCNAGFDNLGANSLQNYTSDPLINLTIAGLIITGGIGFSIWFDLLTQVKNRRNLKHLRFHTKVVLSFTLTILILGTLLSFLTEMNNPETIGRLGFGQKLLASFFQTVSMRTAGFATFDYTKAQPITLLIYVVQMMMGGAPGGTAGGIKITTLLVMVFFVKGQILGLPHTNFKKRTIHPDVVQKALAIFSVFIATFVASLLLLALLEPKINLLYLIFEAMSALATVGVSANLTSRLSQASLILVMGLMFVGRIGPITIITGLNRRKPSKKQMLQYAKADLFVG</sequence>
<gene>
    <name evidence="9" type="primary">trkH</name>
    <name evidence="9" type="ORF">SAMEA4412692_01500</name>
</gene>
<dbReference type="OrthoDB" id="9810952at2"/>
<dbReference type="GO" id="GO:0008324">
    <property type="term" value="F:monoatomic cation transmembrane transporter activity"/>
    <property type="evidence" value="ECO:0007669"/>
    <property type="project" value="InterPro"/>
</dbReference>
<evidence type="ECO:0000256" key="6">
    <source>
        <dbReference type="ARBA" id="ARBA00023065"/>
    </source>
</evidence>
<evidence type="ECO:0000256" key="5">
    <source>
        <dbReference type="ARBA" id="ARBA00022989"/>
    </source>
</evidence>
<keyword evidence="3" id="KW-1003">Cell membrane</keyword>
<dbReference type="GO" id="GO:0016787">
    <property type="term" value="F:hydrolase activity"/>
    <property type="evidence" value="ECO:0007669"/>
    <property type="project" value="UniProtKB-KW"/>
</dbReference>
<dbReference type="STRING" id="1123308.GCA_000380085_01147"/>
<dbReference type="RefSeq" id="WP_018373714.1">
    <property type="nucleotide sequence ID" value="NZ_LT906439.1"/>
</dbReference>
<accession>A0A239SY22</accession>
<name>A0A239SY22_9STRE</name>
<dbReference type="EC" id="3.6.3.14" evidence="9"/>
<reference evidence="9 10" key="1">
    <citation type="submission" date="2017-06" db="EMBL/GenBank/DDBJ databases">
        <authorList>
            <consortium name="Pathogen Informatics"/>
        </authorList>
    </citation>
    <scope>NUCLEOTIDE SEQUENCE [LARGE SCALE GENOMIC DNA]</scope>
    <source>
        <strain evidence="9 10">NCTC13788</strain>
    </source>
</reference>
<feature type="transmembrane region" description="Helical" evidence="8">
    <location>
        <begin position="71"/>
        <end position="96"/>
    </location>
</feature>
<dbReference type="Proteomes" id="UP000215185">
    <property type="component" value="Chromosome 1"/>
</dbReference>
<dbReference type="InterPro" id="IPR003445">
    <property type="entry name" value="Cat_transpt"/>
</dbReference>
<dbReference type="eggNOG" id="COG0168">
    <property type="taxonomic scope" value="Bacteria"/>
</dbReference>
<feature type="transmembrane region" description="Helical" evidence="8">
    <location>
        <begin position="314"/>
        <end position="332"/>
    </location>
</feature>
<dbReference type="GO" id="GO:0005886">
    <property type="term" value="C:plasma membrane"/>
    <property type="evidence" value="ECO:0007669"/>
    <property type="project" value="UniProtKB-SubCell"/>
</dbReference>
<organism evidence="9 10">
    <name type="scientific">Streptococcus merionis</name>
    <dbReference type="NCBI Taxonomy" id="400065"/>
    <lineage>
        <taxon>Bacteria</taxon>
        <taxon>Bacillati</taxon>
        <taxon>Bacillota</taxon>
        <taxon>Bacilli</taxon>
        <taxon>Lactobacillales</taxon>
        <taxon>Streptococcaceae</taxon>
        <taxon>Streptococcus</taxon>
    </lineage>
</organism>
<dbReference type="AlphaFoldDB" id="A0A239SY22"/>
<feature type="transmembrane region" description="Helical" evidence="8">
    <location>
        <begin position="406"/>
        <end position="429"/>
    </location>
</feature>
<dbReference type="KEGG" id="smen:SAMEA4412692_1500"/>
<feature type="transmembrane region" description="Helical" evidence="8">
    <location>
        <begin position="190"/>
        <end position="210"/>
    </location>
</feature>
<keyword evidence="7 8" id="KW-0472">Membrane</keyword>
<dbReference type="PANTHER" id="PTHR32024:SF1">
    <property type="entry name" value="KTR SYSTEM POTASSIUM UPTAKE PROTEIN B"/>
    <property type="match status" value="1"/>
</dbReference>
<dbReference type="PANTHER" id="PTHR32024">
    <property type="entry name" value="TRK SYSTEM POTASSIUM UPTAKE PROTEIN TRKG-RELATED"/>
    <property type="match status" value="1"/>
</dbReference>
<dbReference type="EMBL" id="LT906439">
    <property type="protein sequence ID" value="SNU89483.1"/>
    <property type="molecule type" value="Genomic_DNA"/>
</dbReference>
<keyword evidence="10" id="KW-1185">Reference proteome</keyword>
<feature type="transmembrane region" description="Helical" evidence="8">
    <location>
        <begin position="352"/>
        <end position="372"/>
    </location>
</feature>
<keyword evidence="5 8" id="KW-1133">Transmembrane helix</keyword>
<keyword evidence="2" id="KW-0813">Transport</keyword>
<dbReference type="Pfam" id="PF02386">
    <property type="entry name" value="TrkH"/>
    <property type="match status" value="1"/>
</dbReference>
<evidence type="ECO:0000256" key="7">
    <source>
        <dbReference type="ARBA" id="ARBA00023136"/>
    </source>
</evidence>
<feature type="transmembrane region" description="Helical" evidence="8">
    <location>
        <begin position="231"/>
        <end position="250"/>
    </location>
</feature>
<evidence type="ECO:0000256" key="4">
    <source>
        <dbReference type="ARBA" id="ARBA00022692"/>
    </source>
</evidence>
<evidence type="ECO:0000256" key="2">
    <source>
        <dbReference type="ARBA" id="ARBA00022448"/>
    </source>
</evidence>
<keyword evidence="9" id="KW-0378">Hydrolase</keyword>
<protein>
    <submittedName>
        <fullName evidence="9">Potassium uptake protein, TrkH family</fullName>
        <ecNumber evidence="9">3.6.3.14</ecNumber>
    </submittedName>
</protein>